<evidence type="ECO:0000313" key="2">
    <source>
        <dbReference type="EMBL" id="MEZ8723191.1"/>
    </source>
</evidence>
<protein>
    <submittedName>
        <fullName evidence="2">VPA1267 family protein</fullName>
    </submittedName>
</protein>
<feature type="coiled-coil region" evidence="1">
    <location>
        <begin position="106"/>
        <end position="140"/>
    </location>
</feature>
<evidence type="ECO:0000256" key="1">
    <source>
        <dbReference type="SAM" id="Coils"/>
    </source>
</evidence>
<reference evidence="2 3" key="1">
    <citation type="journal article" date="2024" name="ISME J.">
        <title>Tailless and filamentous prophages are predominant in marine Vibrio.</title>
        <authorList>
            <person name="Steensen K."/>
            <person name="Seneca J."/>
            <person name="Bartlau N."/>
            <person name="Yu X.A."/>
            <person name="Hussain F.A."/>
            <person name="Polz M.F."/>
        </authorList>
    </citation>
    <scope>NUCLEOTIDE SEQUENCE [LARGE SCALE GENOMIC DNA]</scope>
    <source>
        <strain evidence="2 3">10N.239.312.F12</strain>
    </source>
</reference>
<dbReference type="InterPro" id="IPR049841">
    <property type="entry name" value="VPA1267-like"/>
</dbReference>
<sequence>MSNGLKEENIDKFRAWVSSVDGGLQDSEETELNREIKSMLISMVYRGKLNRTEVAKAAGIGKSALTQNDVIVKDLEKFENSLRGIGILPKAVTSKPGQEIALTPKRNKSFTEVQRLETQLSRAQQEILVLKAKLERYRELEEVIAELGVL</sequence>
<dbReference type="Proteomes" id="UP001570071">
    <property type="component" value="Unassembled WGS sequence"/>
</dbReference>
<dbReference type="RefSeq" id="WP_372125314.1">
    <property type="nucleotide sequence ID" value="NZ_JBFSSG010000055.1"/>
</dbReference>
<proteinExistence type="predicted"/>
<keyword evidence="3" id="KW-1185">Reference proteome</keyword>
<dbReference type="NCBIfam" id="NF040697">
    <property type="entry name" value="VPA1267_fam"/>
    <property type="match status" value="1"/>
</dbReference>
<name>A0ABV4N0Y2_9VIBR</name>
<comment type="caution">
    <text evidence="2">The sequence shown here is derived from an EMBL/GenBank/DDBJ whole genome shotgun (WGS) entry which is preliminary data.</text>
</comment>
<dbReference type="EMBL" id="JBFSSG010000055">
    <property type="protein sequence ID" value="MEZ8723191.1"/>
    <property type="molecule type" value="Genomic_DNA"/>
</dbReference>
<evidence type="ECO:0000313" key="3">
    <source>
        <dbReference type="Proteomes" id="UP001570071"/>
    </source>
</evidence>
<gene>
    <name evidence="2" type="ORF">AB6D66_19115</name>
</gene>
<accession>A0ABV4N0Y2</accession>
<organism evidence="2 3">
    <name type="scientific">Vibrio pomeroyi</name>
    <dbReference type="NCBI Taxonomy" id="198832"/>
    <lineage>
        <taxon>Bacteria</taxon>
        <taxon>Pseudomonadati</taxon>
        <taxon>Pseudomonadota</taxon>
        <taxon>Gammaproteobacteria</taxon>
        <taxon>Vibrionales</taxon>
        <taxon>Vibrionaceae</taxon>
        <taxon>Vibrio</taxon>
    </lineage>
</organism>
<keyword evidence="1" id="KW-0175">Coiled coil</keyword>